<evidence type="ECO:0000313" key="2">
    <source>
        <dbReference type="Proteomes" id="UP001062846"/>
    </source>
</evidence>
<protein>
    <submittedName>
        <fullName evidence="1">Uncharacterized protein</fullName>
    </submittedName>
</protein>
<keyword evidence="2" id="KW-1185">Reference proteome</keyword>
<comment type="caution">
    <text evidence="1">The sequence shown here is derived from an EMBL/GenBank/DDBJ whole genome shotgun (WGS) entry which is preliminary data.</text>
</comment>
<proteinExistence type="predicted"/>
<evidence type="ECO:0000313" key="1">
    <source>
        <dbReference type="EMBL" id="KAI8543807.1"/>
    </source>
</evidence>
<organism evidence="1 2">
    <name type="scientific">Rhododendron molle</name>
    <name type="common">Chinese azalea</name>
    <name type="synonym">Azalea mollis</name>
    <dbReference type="NCBI Taxonomy" id="49168"/>
    <lineage>
        <taxon>Eukaryota</taxon>
        <taxon>Viridiplantae</taxon>
        <taxon>Streptophyta</taxon>
        <taxon>Embryophyta</taxon>
        <taxon>Tracheophyta</taxon>
        <taxon>Spermatophyta</taxon>
        <taxon>Magnoliopsida</taxon>
        <taxon>eudicotyledons</taxon>
        <taxon>Gunneridae</taxon>
        <taxon>Pentapetalae</taxon>
        <taxon>asterids</taxon>
        <taxon>Ericales</taxon>
        <taxon>Ericaceae</taxon>
        <taxon>Ericoideae</taxon>
        <taxon>Rhodoreae</taxon>
        <taxon>Rhododendron</taxon>
    </lineage>
</organism>
<dbReference type="EMBL" id="CM046395">
    <property type="protein sequence ID" value="KAI8543807.1"/>
    <property type="molecule type" value="Genomic_DNA"/>
</dbReference>
<dbReference type="Proteomes" id="UP001062846">
    <property type="component" value="Chromosome 8"/>
</dbReference>
<sequence>MQPKRSSKSMISPYQTGQNLVQSKCLLYNYKDVSMAPYGELWRQMKSIYVVQLLSNKRVQSFGNLREEETALMVQKIRELGSALRSVNLTNMFMDLTNGVKWFFGRSHYNK</sequence>
<accession>A0ACC0MTK8</accession>
<name>A0ACC0MTK8_RHOML</name>
<gene>
    <name evidence="1" type="ORF">RHMOL_Rhmol08G0247600</name>
</gene>
<reference evidence="1" key="1">
    <citation type="submission" date="2022-02" db="EMBL/GenBank/DDBJ databases">
        <title>Plant Genome Project.</title>
        <authorList>
            <person name="Zhang R.-G."/>
        </authorList>
    </citation>
    <scope>NUCLEOTIDE SEQUENCE</scope>
    <source>
        <strain evidence="1">AT1</strain>
    </source>
</reference>